<gene>
    <name evidence="6" type="ORF">BDK51DRAFT_34298</name>
</gene>
<feature type="non-terminal residue" evidence="6">
    <location>
        <position position="205"/>
    </location>
</feature>
<feature type="region of interest" description="Disordered" evidence="3">
    <location>
        <begin position="22"/>
        <end position="47"/>
    </location>
</feature>
<dbReference type="PROSITE" id="PS00141">
    <property type="entry name" value="ASP_PROTEASE"/>
    <property type="match status" value="1"/>
</dbReference>
<evidence type="ECO:0000256" key="3">
    <source>
        <dbReference type="SAM" id="MobiDB-lite"/>
    </source>
</evidence>
<feature type="domain" description="Peptidase A1" evidence="5">
    <location>
        <begin position="84"/>
        <end position="205"/>
    </location>
</feature>
<proteinExistence type="inferred from homology"/>
<dbReference type="InterPro" id="IPR021109">
    <property type="entry name" value="Peptidase_aspartic_dom_sf"/>
</dbReference>
<accession>A0A4P9VXZ2</accession>
<keyword evidence="2" id="KW-0064">Aspartyl protease</keyword>
<keyword evidence="4" id="KW-0732">Signal</keyword>
<dbReference type="PANTHER" id="PTHR47966:SF6">
    <property type="entry name" value="PEPTIDASE A1 DOMAIN-CONTAINING PROTEIN"/>
    <property type="match status" value="1"/>
</dbReference>
<evidence type="ECO:0000259" key="5">
    <source>
        <dbReference type="PROSITE" id="PS51767"/>
    </source>
</evidence>
<evidence type="ECO:0000256" key="1">
    <source>
        <dbReference type="ARBA" id="ARBA00007447"/>
    </source>
</evidence>
<dbReference type="OrthoDB" id="2149309at2759"/>
<dbReference type="GO" id="GO:0004190">
    <property type="term" value="F:aspartic-type endopeptidase activity"/>
    <property type="evidence" value="ECO:0007669"/>
    <property type="project" value="UniProtKB-KW"/>
</dbReference>
<dbReference type="Pfam" id="PF00026">
    <property type="entry name" value="Asp"/>
    <property type="match status" value="1"/>
</dbReference>
<keyword evidence="2" id="KW-0378">Hydrolase</keyword>
<dbReference type="SUPFAM" id="SSF50630">
    <property type="entry name" value="Acid proteases"/>
    <property type="match status" value="1"/>
</dbReference>
<feature type="signal peptide" evidence="4">
    <location>
        <begin position="1"/>
        <end position="17"/>
    </location>
</feature>
<evidence type="ECO:0000256" key="2">
    <source>
        <dbReference type="ARBA" id="ARBA00022750"/>
    </source>
</evidence>
<dbReference type="EMBL" id="KZ999918">
    <property type="protein sequence ID" value="RKO84614.1"/>
    <property type="molecule type" value="Genomic_DNA"/>
</dbReference>
<dbReference type="InterPro" id="IPR034164">
    <property type="entry name" value="Pepsin-like_dom"/>
</dbReference>
<reference evidence="7" key="1">
    <citation type="journal article" date="2018" name="Nat. Microbiol.">
        <title>Leveraging single-cell genomics to expand the fungal tree of life.</title>
        <authorList>
            <person name="Ahrendt S.R."/>
            <person name="Quandt C.A."/>
            <person name="Ciobanu D."/>
            <person name="Clum A."/>
            <person name="Salamov A."/>
            <person name="Andreopoulos B."/>
            <person name="Cheng J.F."/>
            <person name="Woyke T."/>
            <person name="Pelin A."/>
            <person name="Henrissat B."/>
            <person name="Reynolds N.K."/>
            <person name="Benny G.L."/>
            <person name="Smith M.E."/>
            <person name="James T.Y."/>
            <person name="Grigoriev I.V."/>
        </authorList>
    </citation>
    <scope>NUCLEOTIDE SEQUENCE [LARGE SCALE GENOMIC DNA]</scope>
</reference>
<dbReference type="GO" id="GO:0006508">
    <property type="term" value="P:proteolysis"/>
    <property type="evidence" value="ECO:0007669"/>
    <property type="project" value="InterPro"/>
</dbReference>
<dbReference type="InterPro" id="IPR001969">
    <property type="entry name" value="Aspartic_peptidase_AS"/>
</dbReference>
<dbReference type="PROSITE" id="PS51767">
    <property type="entry name" value="PEPTIDASE_A1"/>
    <property type="match status" value="1"/>
</dbReference>
<dbReference type="Proteomes" id="UP000269721">
    <property type="component" value="Unassembled WGS sequence"/>
</dbReference>
<dbReference type="AlphaFoldDB" id="A0A4P9VXZ2"/>
<dbReference type="CDD" id="cd05471">
    <property type="entry name" value="pepsin_like"/>
    <property type="match status" value="1"/>
</dbReference>
<dbReference type="Gene3D" id="2.40.70.10">
    <property type="entry name" value="Acid Proteases"/>
    <property type="match status" value="1"/>
</dbReference>
<evidence type="ECO:0000256" key="4">
    <source>
        <dbReference type="SAM" id="SignalP"/>
    </source>
</evidence>
<evidence type="ECO:0000313" key="6">
    <source>
        <dbReference type="EMBL" id="RKO84614.1"/>
    </source>
</evidence>
<comment type="similarity">
    <text evidence="1">Belongs to the peptidase A1 family.</text>
</comment>
<protein>
    <submittedName>
        <fullName evidence="6">Aspartic peptidase domain-containing protein</fullName>
    </submittedName>
</protein>
<name>A0A4P9VXZ2_9FUNG</name>
<sequence length="205" mass="20912">MKSASLILPALAATGTASPLATTRNRYSAPHPVSVPIERRPNTAAPGVKAKANLHVSRARFSPKSKGVAKRGSLLLTDVGDQFYYTTVTIGSGQSFKVDLDTGSSDLWVPGPQCSSSDGSCTAGGGHINLSDRSVHDAGVSFSDSYGSESASGEKGYFGVSTSESGFSFQAQGLLVLSFSFGADGGVKSSVGEVPIAALGLKSFG</sequence>
<keyword evidence="2" id="KW-0645">Protease</keyword>
<keyword evidence="7" id="KW-1185">Reference proteome</keyword>
<dbReference type="PANTHER" id="PTHR47966">
    <property type="entry name" value="BETA-SITE APP-CLEAVING ENZYME, ISOFORM A-RELATED"/>
    <property type="match status" value="1"/>
</dbReference>
<feature type="chain" id="PRO_5020584919" evidence="4">
    <location>
        <begin position="18"/>
        <end position="205"/>
    </location>
</feature>
<evidence type="ECO:0000313" key="7">
    <source>
        <dbReference type="Proteomes" id="UP000269721"/>
    </source>
</evidence>
<dbReference type="InterPro" id="IPR033121">
    <property type="entry name" value="PEPTIDASE_A1"/>
</dbReference>
<dbReference type="InterPro" id="IPR001461">
    <property type="entry name" value="Aspartic_peptidase_A1"/>
</dbReference>
<organism evidence="6 7">
    <name type="scientific">Blyttiomyces helicus</name>
    <dbReference type="NCBI Taxonomy" id="388810"/>
    <lineage>
        <taxon>Eukaryota</taxon>
        <taxon>Fungi</taxon>
        <taxon>Fungi incertae sedis</taxon>
        <taxon>Chytridiomycota</taxon>
        <taxon>Chytridiomycota incertae sedis</taxon>
        <taxon>Chytridiomycetes</taxon>
        <taxon>Chytridiomycetes incertae sedis</taxon>
        <taxon>Blyttiomyces</taxon>
    </lineage>
</organism>